<dbReference type="AlphaFoldDB" id="A0AAN8RGP8"/>
<dbReference type="Proteomes" id="UP001313282">
    <property type="component" value="Unassembled WGS sequence"/>
</dbReference>
<sequence length="133" mass="13961">MGFVEVLIFIIEGLACVLVGVATVLRGLVVQLQGPIAPLPGFAVGTPSYPVPPPNEEIETVERMSSTSDMYNIPCSLPSIKAFDTMVHELDAATSGPPSYSSSGQAAAHGSRGAIPIEMLLRPIGTGETEFEF</sequence>
<keyword evidence="1" id="KW-0812">Transmembrane</keyword>
<gene>
    <name evidence="2" type="ORF">TWF718_009015</name>
</gene>
<proteinExistence type="predicted"/>
<reference evidence="2 3" key="1">
    <citation type="submission" date="2019-10" db="EMBL/GenBank/DDBJ databases">
        <authorList>
            <person name="Palmer J.M."/>
        </authorList>
    </citation>
    <scope>NUCLEOTIDE SEQUENCE [LARGE SCALE GENOMIC DNA]</scope>
    <source>
        <strain evidence="2 3">TWF718</strain>
    </source>
</reference>
<evidence type="ECO:0000313" key="2">
    <source>
        <dbReference type="EMBL" id="KAK6339619.1"/>
    </source>
</evidence>
<keyword evidence="1" id="KW-0472">Membrane</keyword>
<feature type="transmembrane region" description="Helical" evidence="1">
    <location>
        <begin position="6"/>
        <end position="29"/>
    </location>
</feature>
<keyword evidence="3" id="KW-1185">Reference proteome</keyword>
<evidence type="ECO:0000256" key="1">
    <source>
        <dbReference type="SAM" id="Phobius"/>
    </source>
</evidence>
<evidence type="ECO:0000313" key="3">
    <source>
        <dbReference type="Proteomes" id="UP001313282"/>
    </source>
</evidence>
<comment type="caution">
    <text evidence="2">The sequence shown here is derived from an EMBL/GenBank/DDBJ whole genome shotgun (WGS) entry which is preliminary data.</text>
</comment>
<name>A0AAN8RGP8_9PEZI</name>
<keyword evidence="1" id="KW-1133">Transmembrane helix</keyword>
<accession>A0AAN8RGP8</accession>
<protein>
    <submittedName>
        <fullName evidence="2">Uncharacterized protein</fullName>
    </submittedName>
</protein>
<dbReference type="EMBL" id="JAVHNR010000006">
    <property type="protein sequence ID" value="KAK6339619.1"/>
    <property type="molecule type" value="Genomic_DNA"/>
</dbReference>
<organism evidence="2 3">
    <name type="scientific">Orbilia javanica</name>
    <dbReference type="NCBI Taxonomy" id="47235"/>
    <lineage>
        <taxon>Eukaryota</taxon>
        <taxon>Fungi</taxon>
        <taxon>Dikarya</taxon>
        <taxon>Ascomycota</taxon>
        <taxon>Pezizomycotina</taxon>
        <taxon>Orbiliomycetes</taxon>
        <taxon>Orbiliales</taxon>
        <taxon>Orbiliaceae</taxon>
        <taxon>Orbilia</taxon>
    </lineage>
</organism>